<comment type="subcellular location">
    <subcellularLocation>
        <location evidence="1">Endoplasmic reticulum membrane</location>
    </subcellularLocation>
</comment>
<evidence type="ECO:0000256" key="4">
    <source>
        <dbReference type="ARBA" id="ARBA00022824"/>
    </source>
</evidence>
<dbReference type="VEuPathDB" id="TriTrypDB:LDHU3_29.3330"/>
<feature type="chain" id="PRO_5018528801" evidence="8">
    <location>
        <begin position="21"/>
        <end position="223"/>
    </location>
</feature>
<comment type="similarity">
    <text evidence="2 7">Belongs to the ERG2 family.</text>
</comment>
<evidence type="ECO:0000256" key="3">
    <source>
        <dbReference type="ARBA" id="ARBA00022692"/>
    </source>
</evidence>
<dbReference type="VEuPathDB" id="TriTrypDB:LdBPK_292250.1"/>
<gene>
    <name evidence="9" type="ORF">LdCL_290028600</name>
</gene>
<dbReference type="GO" id="GO:0005789">
    <property type="term" value="C:endoplasmic reticulum membrane"/>
    <property type="evidence" value="ECO:0007669"/>
    <property type="project" value="UniProtKB-SubCell"/>
</dbReference>
<dbReference type="PANTHER" id="PTHR10868:SF1">
    <property type="entry name" value="SIGMA NON-OPIOID INTRACELLULAR RECEPTOR 1"/>
    <property type="match status" value="1"/>
</dbReference>
<dbReference type="GO" id="GO:0016853">
    <property type="term" value="F:isomerase activity"/>
    <property type="evidence" value="ECO:0007669"/>
    <property type="project" value="UniProtKB-KW"/>
</dbReference>
<evidence type="ECO:0000256" key="1">
    <source>
        <dbReference type="ARBA" id="ARBA00004586"/>
    </source>
</evidence>
<dbReference type="VEuPathDB" id="TriTrypDB:LdCL_290028600"/>
<reference evidence="9 10" key="1">
    <citation type="journal article" date="2018" name="Sci. Rep.">
        <title>A complete Leishmania donovani reference genome identifies novel genetic variations associated with virulence.</title>
        <authorList>
            <person name="Lypaczewski P."/>
            <person name="Hoshizaki J."/>
            <person name="Zhang W.-W."/>
            <person name="McCall L.-I."/>
            <person name="Torcivia-Rodriguez J."/>
            <person name="Simonyan V."/>
            <person name="Kaur A."/>
            <person name="Dewar K."/>
            <person name="Matlashewski G."/>
        </authorList>
    </citation>
    <scope>NUCLEOTIDE SEQUENCE [LARGE SCALE GENOMIC DNA]</scope>
    <source>
        <strain evidence="9 10">LdCL</strain>
    </source>
</reference>
<evidence type="ECO:0000313" key="9">
    <source>
        <dbReference type="EMBL" id="AYU80720.1"/>
    </source>
</evidence>
<feature type="signal peptide" evidence="8">
    <location>
        <begin position="1"/>
        <end position="20"/>
    </location>
</feature>
<organism evidence="9 10">
    <name type="scientific">Leishmania donovani</name>
    <dbReference type="NCBI Taxonomy" id="5661"/>
    <lineage>
        <taxon>Eukaryota</taxon>
        <taxon>Discoba</taxon>
        <taxon>Euglenozoa</taxon>
        <taxon>Kinetoplastea</taxon>
        <taxon>Metakinetoplastina</taxon>
        <taxon>Trypanosomatida</taxon>
        <taxon>Trypanosomatidae</taxon>
        <taxon>Leishmaniinae</taxon>
        <taxon>Leishmania</taxon>
    </lineage>
</organism>
<dbReference type="Pfam" id="PF04622">
    <property type="entry name" value="ERG2_Sigma1R"/>
    <property type="match status" value="1"/>
</dbReference>
<keyword evidence="3" id="KW-0812">Transmembrane</keyword>
<evidence type="ECO:0000256" key="6">
    <source>
        <dbReference type="ARBA" id="ARBA00023136"/>
    </source>
</evidence>
<evidence type="ECO:0000256" key="7">
    <source>
        <dbReference type="RuleBase" id="RU368083"/>
    </source>
</evidence>
<dbReference type="PANTHER" id="PTHR10868">
    <property type="entry name" value="SIGMA 1-TYPE OPIOID RECEPTOR-RELATED"/>
    <property type="match status" value="1"/>
</dbReference>
<proteinExistence type="inferred from homology"/>
<keyword evidence="4" id="KW-0256">Endoplasmic reticulum</keyword>
<keyword evidence="10" id="KW-1185">Reference proteome</keyword>
<evidence type="ECO:0000313" key="10">
    <source>
        <dbReference type="Proteomes" id="UP000274082"/>
    </source>
</evidence>
<dbReference type="AlphaFoldDB" id="A0A3Q8IDV8"/>
<keyword evidence="5" id="KW-1133">Transmembrane helix</keyword>
<sequence>MASFKCTSLLLISVVAVVIAFFAYVDQPSHWVYDPVRLQQIAQQSIATAHAANGGKATAKQVTDETIRLILENYPKTTRYTGHWLWNNAGGAMGSMTVLHCSFSEYLIIFGSSVGTEGHTGRYFWADDFFNILVGEQWAALPGVEEKEVYRPGDQHILPRGSAKQYRMPEECWALEYARGNIVSMLFFGFADMFSSTLDVVTIYQTVMESAGNMIRNILMGKI</sequence>
<dbReference type="InterPro" id="IPR006716">
    <property type="entry name" value="ERG2_sigma1_rcpt-like"/>
</dbReference>
<evidence type="ECO:0000256" key="8">
    <source>
        <dbReference type="SAM" id="SignalP"/>
    </source>
</evidence>
<accession>A0A3Q8IDV8</accession>
<dbReference type="Proteomes" id="UP000274082">
    <property type="component" value="Chromosome 29"/>
</dbReference>
<dbReference type="SMR" id="A0A3Q8IDV8"/>
<dbReference type="OrthoDB" id="347124at2759"/>
<dbReference type="EMBL" id="CP029528">
    <property type="protein sequence ID" value="AYU80720.1"/>
    <property type="molecule type" value="Genomic_DNA"/>
</dbReference>
<evidence type="ECO:0000256" key="5">
    <source>
        <dbReference type="ARBA" id="ARBA00022989"/>
    </source>
</evidence>
<keyword evidence="8" id="KW-0732">Signal</keyword>
<protein>
    <submittedName>
        <fullName evidence="9">C-8 sterol isomerase-like protein</fullName>
    </submittedName>
</protein>
<evidence type="ECO:0000256" key="2">
    <source>
        <dbReference type="ARBA" id="ARBA00007141"/>
    </source>
</evidence>
<keyword evidence="6" id="KW-0472">Membrane</keyword>
<name>A0A3Q8IDV8_LEIDO</name>